<dbReference type="KEGG" id="bda:FSZ17_19135"/>
<reference evidence="3" key="1">
    <citation type="submission" date="2019-08" db="EMBL/GenBank/DDBJ databases">
        <authorList>
            <person name="Zheng X."/>
        </authorList>
    </citation>
    <scope>NUCLEOTIDE SEQUENCE [LARGE SCALE GENOMIC DNA]</scope>
    <source>
        <strain evidence="3">FJAT-25496</strain>
    </source>
</reference>
<dbReference type="OrthoDB" id="9802815at2"/>
<protein>
    <recommendedName>
        <fullName evidence="1">Formyl transferase N-terminal domain-containing protein</fullName>
    </recommendedName>
</protein>
<feature type="domain" description="Formyl transferase N-terminal" evidence="1">
    <location>
        <begin position="68"/>
        <end position="158"/>
    </location>
</feature>
<dbReference type="PANTHER" id="PTHR11138:SF5">
    <property type="entry name" value="METHIONYL-TRNA FORMYLTRANSFERASE, MITOCHONDRIAL"/>
    <property type="match status" value="1"/>
</dbReference>
<accession>A0A5B8ZBX7</accession>
<sequence>MSLMREAIFFGSNYKILQIINRKIPIKKVFCESENFNLDLYNFTMLHSIPIEFVSKKGDIQFHTNENLGISCGFGLIFNKMHIQSFKNGIWNIHYGKLPSIRSRHPISWAFLLGEKELWVSIHEINEKIDQGYLLAKGKVYRDLNDSHKEIEEKFESLIEAELLEQAVKNYLNNKKELLVGELYYENLINKFVSISPEDYDSTFLFHLFKSQKKYGGVKIQGRTYTTCHFFNRNFKELYEGYSIFTCKDGVKIGIR</sequence>
<dbReference type="Gene3D" id="3.40.50.170">
    <property type="entry name" value="Formyl transferase, N-terminal domain"/>
    <property type="match status" value="1"/>
</dbReference>
<gene>
    <name evidence="2" type="ORF">FSZ17_19135</name>
</gene>
<dbReference type="SUPFAM" id="SSF53328">
    <property type="entry name" value="Formyltransferase"/>
    <property type="match status" value="1"/>
</dbReference>
<dbReference type="EMBL" id="CP042593">
    <property type="protein sequence ID" value="QED49199.1"/>
    <property type="molecule type" value="Genomic_DNA"/>
</dbReference>
<evidence type="ECO:0000259" key="1">
    <source>
        <dbReference type="Pfam" id="PF00551"/>
    </source>
</evidence>
<evidence type="ECO:0000313" key="2">
    <source>
        <dbReference type="EMBL" id="QED49199.1"/>
    </source>
</evidence>
<keyword evidence="3" id="KW-1185">Reference proteome</keyword>
<name>A0A5B8ZBX7_CYTDA</name>
<dbReference type="Pfam" id="PF00551">
    <property type="entry name" value="Formyl_trans_N"/>
    <property type="match status" value="1"/>
</dbReference>
<dbReference type="STRING" id="1742359.GCA_001439625_03353"/>
<evidence type="ECO:0000313" key="3">
    <source>
        <dbReference type="Proteomes" id="UP000321555"/>
    </source>
</evidence>
<dbReference type="GO" id="GO:0004479">
    <property type="term" value="F:methionyl-tRNA formyltransferase activity"/>
    <property type="evidence" value="ECO:0007669"/>
    <property type="project" value="TreeGrafter"/>
</dbReference>
<dbReference type="InterPro" id="IPR036477">
    <property type="entry name" value="Formyl_transf_N_sf"/>
</dbReference>
<dbReference type="PANTHER" id="PTHR11138">
    <property type="entry name" value="METHIONYL-TRNA FORMYLTRANSFERASE"/>
    <property type="match status" value="1"/>
</dbReference>
<organism evidence="2 3">
    <name type="scientific">Cytobacillus dafuensis</name>
    <name type="common">Bacillus dafuensis</name>
    <dbReference type="NCBI Taxonomy" id="1742359"/>
    <lineage>
        <taxon>Bacteria</taxon>
        <taxon>Bacillati</taxon>
        <taxon>Bacillota</taxon>
        <taxon>Bacilli</taxon>
        <taxon>Bacillales</taxon>
        <taxon>Bacillaceae</taxon>
        <taxon>Cytobacillus</taxon>
    </lineage>
</organism>
<dbReference type="InterPro" id="IPR002376">
    <property type="entry name" value="Formyl_transf_N"/>
</dbReference>
<proteinExistence type="predicted"/>
<dbReference type="AlphaFoldDB" id="A0A5B8ZBX7"/>
<dbReference type="Proteomes" id="UP000321555">
    <property type="component" value="Chromosome"/>
</dbReference>